<organism evidence="2 3">
    <name type="scientific">Pseudogracilibacillus auburnensis</name>
    <dbReference type="NCBI Taxonomy" id="1494959"/>
    <lineage>
        <taxon>Bacteria</taxon>
        <taxon>Bacillati</taxon>
        <taxon>Bacillota</taxon>
        <taxon>Bacilli</taxon>
        <taxon>Bacillales</taxon>
        <taxon>Bacillaceae</taxon>
        <taxon>Pseudogracilibacillus</taxon>
    </lineage>
</organism>
<proteinExistence type="predicted"/>
<dbReference type="EMBL" id="QJJQ01000008">
    <property type="protein sequence ID" value="PXW86347.1"/>
    <property type="molecule type" value="Genomic_DNA"/>
</dbReference>
<feature type="transmembrane region" description="Helical" evidence="1">
    <location>
        <begin position="69"/>
        <end position="87"/>
    </location>
</feature>
<protein>
    <submittedName>
        <fullName evidence="2">Putative membrane protein (TIGR01218 family)</fullName>
    </submittedName>
</protein>
<comment type="caution">
    <text evidence="2">The sequence shown here is derived from an EMBL/GenBank/DDBJ whole genome shotgun (WGS) entry which is preliminary data.</text>
</comment>
<keyword evidence="1" id="KW-0472">Membrane</keyword>
<evidence type="ECO:0000313" key="2">
    <source>
        <dbReference type="EMBL" id="PXW86347.1"/>
    </source>
</evidence>
<evidence type="ECO:0000256" key="1">
    <source>
        <dbReference type="SAM" id="Phobius"/>
    </source>
</evidence>
<name>A0A2V3VWL1_9BACI</name>
<evidence type="ECO:0000313" key="3">
    <source>
        <dbReference type="Proteomes" id="UP000247978"/>
    </source>
</evidence>
<feature type="transmembrane region" description="Helical" evidence="1">
    <location>
        <begin position="152"/>
        <end position="174"/>
    </location>
</feature>
<keyword evidence="1" id="KW-1133">Transmembrane helix</keyword>
<sequence>MNCKVEHVYKNMRYKILKFNGEVYILDMDRSFWTIFIPFIYWFIPHKCYKIDNETYNLIQMTEEKQISVGSMALLGGGVSILFVNLLKPLFYELNIPTTIGINSIALSLVIILSFLVRLFIHKRLYNNLHKIIDLNKAPIIKLKVRPSKTNYFLKYSFSFLFSWGLASLFGFAFIHFGNIIVLLGGFILLFLGLILNLQAIPIGRTKVHVLNEC</sequence>
<keyword evidence="1" id="KW-0812">Transmembrane</keyword>
<dbReference type="Proteomes" id="UP000247978">
    <property type="component" value="Unassembled WGS sequence"/>
</dbReference>
<dbReference type="RefSeq" id="WP_207519218.1">
    <property type="nucleotide sequence ID" value="NZ_JADIJL010000004.1"/>
</dbReference>
<accession>A0A2V3VWL1</accession>
<reference evidence="2 3" key="1">
    <citation type="submission" date="2018-05" db="EMBL/GenBank/DDBJ databases">
        <title>Genomic Encyclopedia of Type Strains, Phase IV (KMG-IV): sequencing the most valuable type-strain genomes for metagenomic binning, comparative biology and taxonomic classification.</title>
        <authorList>
            <person name="Goeker M."/>
        </authorList>
    </citation>
    <scope>NUCLEOTIDE SEQUENCE [LARGE SCALE GENOMIC DNA]</scope>
    <source>
        <strain evidence="2 3">DSM 28556</strain>
    </source>
</reference>
<dbReference type="InterPro" id="IPR005915">
    <property type="entry name" value="Tandem_5TM"/>
</dbReference>
<dbReference type="NCBIfam" id="TIGR01218">
    <property type="entry name" value="Gpos_tandem_5TM"/>
    <property type="match status" value="1"/>
</dbReference>
<dbReference type="Pfam" id="PF04276">
    <property type="entry name" value="DUF443"/>
    <property type="match status" value="1"/>
</dbReference>
<keyword evidence="3" id="KW-1185">Reference proteome</keyword>
<feature type="transmembrane region" description="Helical" evidence="1">
    <location>
        <begin position="99"/>
        <end position="121"/>
    </location>
</feature>
<feature type="transmembrane region" description="Helical" evidence="1">
    <location>
        <begin position="180"/>
        <end position="198"/>
    </location>
</feature>
<gene>
    <name evidence="2" type="ORF">DFR56_108166</name>
</gene>
<dbReference type="AlphaFoldDB" id="A0A2V3VWL1"/>